<dbReference type="Proteomes" id="UP001180453">
    <property type="component" value="Unassembled WGS sequence"/>
</dbReference>
<evidence type="ECO:0000256" key="2">
    <source>
        <dbReference type="SAM" id="SignalP"/>
    </source>
</evidence>
<evidence type="ECO:0000313" key="4">
    <source>
        <dbReference type="Proteomes" id="UP001180453"/>
    </source>
</evidence>
<accession>A0ABU1YVJ7</accession>
<feature type="region of interest" description="Disordered" evidence="1">
    <location>
        <begin position="221"/>
        <end position="242"/>
    </location>
</feature>
<keyword evidence="4" id="KW-1185">Reference proteome</keyword>
<feature type="chain" id="PRO_5045174402" evidence="2">
    <location>
        <begin position="28"/>
        <end position="242"/>
    </location>
</feature>
<feature type="compositionally biased region" description="Basic and acidic residues" evidence="1">
    <location>
        <begin position="227"/>
        <end position="242"/>
    </location>
</feature>
<gene>
    <name evidence="3" type="ORF">J2X20_005426</name>
</gene>
<feature type="signal peptide" evidence="2">
    <location>
        <begin position="1"/>
        <end position="27"/>
    </location>
</feature>
<proteinExistence type="predicted"/>
<evidence type="ECO:0000313" key="3">
    <source>
        <dbReference type="EMBL" id="MDR7272743.1"/>
    </source>
</evidence>
<organism evidence="3 4">
    <name type="scientific">Roseateles saccharophilus</name>
    <name type="common">Pseudomonas saccharophila</name>
    <dbReference type="NCBI Taxonomy" id="304"/>
    <lineage>
        <taxon>Bacteria</taxon>
        <taxon>Pseudomonadati</taxon>
        <taxon>Pseudomonadota</taxon>
        <taxon>Betaproteobacteria</taxon>
        <taxon>Burkholderiales</taxon>
        <taxon>Sphaerotilaceae</taxon>
        <taxon>Roseateles</taxon>
    </lineage>
</organism>
<protein>
    <submittedName>
        <fullName evidence="3">Uncharacterized protein</fullName>
    </submittedName>
</protein>
<dbReference type="EMBL" id="JAVDXU010000005">
    <property type="protein sequence ID" value="MDR7272743.1"/>
    <property type="molecule type" value="Genomic_DNA"/>
</dbReference>
<evidence type="ECO:0000256" key="1">
    <source>
        <dbReference type="SAM" id="MobiDB-lite"/>
    </source>
</evidence>
<reference evidence="3 4" key="1">
    <citation type="submission" date="2023-07" db="EMBL/GenBank/DDBJ databases">
        <title>Sorghum-associated microbial communities from plants grown in Nebraska, USA.</title>
        <authorList>
            <person name="Schachtman D."/>
        </authorList>
    </citation>
    <scope>NUCLEOTIDE SEQUENCE [LARGE SCALE GENOMIC DNA]</scope>
    <source>
        <strain evidence="3 4">BE314</strain>
    </source>
</reference>
<sequence>MSKTTAFLSGCAASATAIIAISLLTGAKAPPTKFDEIDVGRINVREPDGTLRLVISNRSQFPGLPWKGSEQARPDRTAYAGMLFVNDEGTENGGLIQNGKIGADGKPNAGLSLTFDRFRQDQVIQLLHDEEGGRATSTLSINDEPDSTQQPDVLQRGERITEIRKLPPDERKAAMQQMRDQGLLATNRVRLGTTPGKASALTLSDAQGRPRLRLMVTPEGKPSIQMLDDKGQPARTIDLEAK</sequence>
<dbReference type="RefSeq" id="WP_310272411.1">
    <property type="nucleotide sequence ID" value="NZ_JAVDXU010000005.1"/>
</dbReference>
<comment type="caution">
    <text evidence="3">The sequence shown here is derived from an EMBL/GenBank/DDBJ whole genome shotgun (WGS) entry which is preliminary data.</text>
</comment>
<name>A0ABU1YVJ7_ROSSA</name>
<keyword evidence="2" id="KW-0732">Signal</keyword>